<proteinExistence type="predicted"/>
<keyword evidence="2" id="KW-1185">Reference proteome</keyword>
<dbReference type="InParanoid" id="G5A6Y1"/>
<dbReference type="KEGG" id="psoj:PHYSODRAFT_461517"/>
<sequence length="65" mass="7433">KFRLGQLRKVVTPPVEIPAPLSDPTLLSHMVSGKAIPVTRLMWQQQRDLLKTKRLPSRIREGIAY</sequence>
<feature type="non-terminal residue" evidence="1">
    <location>
        <position position="65"/>
    </location>
</feature>
<dbReference type="RefSeq" id="XP_009535719.1">
    <property type="nucleotide sequence ID" value="XM_009537424.1"/>
</dbReference>
<dbReference type="GeneID" id="20653265"/>
<dbReference type="Proteomes" id="UP000002640">
    <property type="component" value="Unassembled WGS sequence"/>
</dbReference>
<accession>G5A6Y1</accession>
<protein>
    <submittedName>
        <fullName evidence="1">Uncharacterized protein</fullName>
    </submittedName>
</protein>
<evidence type="ECO:0000313" key="1">
    <source>
        <dbReference type="EMBL" id="EGZ09086.1"/>
    </source>
</evidence>
<evidence type="ECO:0000313" key="2">
    <source>
        <dbReference type="Proteomes" id="UP000002640"/>
    </source>
</evidence>
<organism evidence="1 2">
    <name type="scientific">Phytophthora sojae (strain P6497)</name>
    <name type="common">Soybean stem and root rot agent</name>
    <name type="synonym">Phytophthora megasperma f. sp. glycines</name>
    <dbReference type="NCBI Taxonomy" id="1094619"/>
    <lineage>
        <taxon>Eukaryota</taxon>
        <taxon>Sar</taxon>
        <taxon>Stramenopiles</taxon>
        <taxon>Oomycota</taxon>
        <taxon>Peronosporomycetes</taxon>
        <taxon>Peronosporales</taxon>
        <taxon>Peronosporaceae</taxon>
        <taxon>Phytophthora</taxon>
    </lineage>
</organism>
<reference evidence="1 2" key="1">
    <citation type="journal article" date="2006" name="Science">
        <title>Phytophthora genome sequences uncover evolutionary origins and mechanisms of pathogenesis.</title>
        <authorList>
            <person name="Tyler B.M."/>
            <person name="Tripathy S."/>
            <person name="Zhang X."/>
            <person name="Dehal P."/>
            <person name="Jiang R.H."/>
            <person name="Aerts A."/>
            <person name="Arredondo F.D."/>
            <person name="Baxter L."/>
            <person name="Bensasson D."/>
            <person name="Beynon J.L."/>
            <person name="Chapman J."/>
            <person name="Damasceno C.M."/>
            <person name="Dorrance A.E."/>
            <person name="Dou D."/>
            <person name="Dickerman A.W."/>
            <person name="Dubchak I.L."/>
            <person name="Garbelotto M."/>
            <person name="Gijzen M."/>
            <person name="Gordon S.G."/>
            <person name="Govers F."/>
            <person name="Grunwald N.J."/>
            <person name="Huang W."/>
            <person name="Ivors K.L."/>
            <person name="Jones R.W."/>
            <person name="Kamoun S."/>
            <person name="Krampis K."/>
            <person name="Lamour K.H."/>
            <person name="Lee M.K."/>
            <person name="McDonald W.H."/>
            <person name="Medina M."/>
            <person name="Meijer H.J."/>
            <person name="Nordberg E.K."/>
            <person name="Maclean D.J."/>
            <person name="Ospina-Giraldo M.D."/>
            <person name="Morris P.F."/>
            <person name="Phuntumart V."/>
            <person name="Putnam N.H."/>
            <person name="Rash S."/>
            <person name="Rose J.K."/>
            <person name="Sakihama Y."/>
            <person name="Salamov A.A."/>
            <person name="Savidor A."/>
            <person name="Scheuring C.F."/>
            <person name="Smith B.M."/>
            <person name="Sobral B.W."/>
            <person name="Terry A."/>
            <person name="Torto-Alalibo T.A."/>
            <person name="Win J."/>
            <person name="Xu Z."/>
            <person name="Zhang H."/>
            <person name="Grigoriev I.V."/>
            <person name="Rokhsar D.S."/>
            <person name="Boore J.L."/>
        </authorList>
    </citation>
    <scope>NUCLEOTIDE SEQUENCE [LARGE SCALE GENOMIC DNA]</scope>
    <source>
        <strain evidence="1 2">P6497</strain>
    </source>
</reference>
<dbReference type="AlphaFoldDB" id="G5A6Y1"/>
<dbReference type="EMBL" id="JH159160">
    <property type="protein sequence ID" value="EGZ09086.1"/>
    <property type="molecule type" value="Genomic_DNA"/>
</dbReference>
<name>G5A6Y1_PHYSP</name>
<gene>
    <name evidence="1" type="ORF">PHYSODRAFT_461517</name>
</gene>
<feature type="non-terminal residue" evidence="1">
    <location>
        <position position="1"/>
    </location>
</feature>